<name>A0A8J2KW81_9HEXA</name>
<comment type="caution">
    <text evidence="1">The sequence shown here is derived from an EMBL/GenBank/DDBJ whole genome shotgun (WGS) entry which is preliminary data.</text>
</comment>
<accession>A0A8J2KW81</accession>
<keyword evidence="2" id="KW-1185">Reference proteome</keyword>
<gene>
    <name evidence="1" type="ORF">AFUS01_LOCUS21965</name>
</gene>
<evidence type="ECO:0000313" key="2">
    <source>
        <dbReference type="Proteomes" id="UP000708208"/>
    </source>
</evidence>
<reference evidence="1" key="1">
    <citation type="submission" date="2021-06" db="EMBL/GenBank/DDBJ databases">
        <authorList>
            <person name="Hodson N. C."/>
            <person name="Mongue J. A."/>
            <person name="Jaron S. K."/>
        </authorList>
    </citation>
    <scope>NUCLEOTIDE SEQUENCE</scope>
</reference>
<sequence>LELQNYRHVHFQTVEIKLPIYGPWRLLDDLHQNDLGYTERTQIELHIPAMKTPCQQLLEWDAFSNP</sequence>
<dbReference type="AlphaFoldDB" id="A0A8J2KW81"/>
<protein>
    <submittedName>
        <fullName evidence="1">Uncharacterized protein</fullName>
    </submittedName>
</protein>
<feature type="non-terminal residue" evidence="1">
    <location>
        <position position="1"/>
    </location>
</feature>
<organism evidence="1 2">
    <name type="scientific">Allacma fusca</name>
    <dbReference type="NCBI Taxonomy" id="39272"/>
    <lineage>
        <taxon>Eukaryota</taxon>
        <taxon>Metazoa</taxon>
        <taxon>Ecdysozoa</taxon>
        <taxon>Arthropoda</taxon>
        <taxon>Hexapoda</taxon>
        <taxon>Collembola</taxon>
        <taxon>Symphypleona</taxon>
        <taxon>Sminthuridae</taxon>
        <taxon>Allacma</taxon>
    </lineage>
</organism>
<evidence type="ECO:0000313" key="1">
    <source>
        <dbReference type="EMBL" id="CAG7733525.1"/>
    </source>
</evidence>
<dbReference type="Proteomes" id="UP000708208">
    <property type="component" value="Unassembled WGS sequence"/>
</dbReference>
<dbReference type="EMBL" id="CAJVCH010250388">
    <property type="protein sequence ID" value="CAG7733525.1"/>
    <property type="molecule type" value="Genomic_DNA"/>
</dbReference>
<proteinExistence type="predicted"/>